<keyword evidence="3" id="KW-1185">Reference proteome</keyword>
<dbReference type="Proteomes" id="UP001153269">
    <property type="component" value="Unassembled WGS sequence"/>
</dbReference>
<evidence type="ECO:0000313" key="3">
    <source>
        <dbReference type="Proteomes" id="UP001153269"/>
    </source>
</evidence>
<organism evidence="2 3">
    <name type="scientific">Pleuronectes platessa</name>
    <name type="common">European plaice</name>
    <dbReference type="NCBI Taxonomy" id="8262"/>
    <lineage>
        <taxon>Eukaryota</taxon>
        <taxon>Metazoa</taxon>
        <taxon>Chordata</taxon>
        <taxon>Craniata</taxon>
        <taxon>Vertebrata</taxon>
        <taxon>Euteleostomi</taxon>
        <taxon>Actinopterygii</taxon>
        <taxon>Neopterygii</taxon>
        <taxon>Teleostei</taxon>
        <taxon>Neoteleostei</taxon>
        <taxon>Acanthomorphata</taxon>
        <taxon>Carangaria</taxon>
        <taxon>Pleuronectiformes</taxon>
        <taxon>Pleuronectoidei</taxon>
        <taxon>Pleuronectidae</taxon>
        <taxon>Pleuronectes</taxon>
    </lineage>
</organism>
<reference evidence="2" key="1">
    <citation type="submission" date="2020-03" db="EMBL/GenBank/DDBJ databases">
        <authorList>
            <person name="Weist P."/>
        </authorList>
    </citation>
    <scope>NUCLEOTIDE SEQUENCE</scope>
</reference>
<evidence type="ECO:0000313" key="2">
    <source>
        <dbReference type="EMBL" id="CAB1414254.1"/>
    </source>
</evidence>
<feature type="region of interest" description="Disordered" evidence="1">
    <location>
        <begin position="64"/>
        <end position="85"/>
    </location>
</feature>
<protein>
    <submittedName>
        <fullName evidence="2">Uncharacterized protein</fullName>
    </submittedName>
</protein>
<dbReference type="AlphaFoldDB" id="A0A9N7TLQ2"/>
<gene>
    <name evidence="2" type="ORF">PLEPLA_LOCUS1962</name>
</gene>
<sequence length="126" mass="13880">MSFNLETKAELKPHVPILHTCPLPPHLIFSAGLIRISNTSSGTLISTGVSLRGLACHFSLLVSSSRGVEEEEEEEEEGADKSHSVFHHADFILRRPFDGTGEQNLGGVRRFTSDRSVQAIKGRRSR</sequence>
<comment type="caution">
    <text evidence="2">The sequence shown here is derived from an EMBL/GenBank/DDBJ whole genome shotgun (WGS) entry which is preliminary data.</text>
</comment>
<evidence type="ECO:0000256" key="1">
    <source>
        <dbReference type="SAM" id="MobiDB-lite"/>
    </source>
</evidence>
<dbReference type="EMBL" id="CADEAL010000094">
    <property type="protein sequence ID" value="CAB1414254.1"/>
    <property type="molecule type" value="Genomic_DNA"/>
</dbReference>
<feature type="compositionally biased region" description="Acidic residues" evidence="1">
    <location>
        <begin position="69"/>
        <end position="78"/>
    </location>
</feature>
<proteinExistence type="predicted"/>
<accession>A0A9N7TLQ2</accession>
<name>A0A9N7TLQ2_PLEPL</name>